<evidence type="ECO:0000256" key="2">
    <source>
        <dbReference type="ARBA" id="ARBA00022801"/>
    </source>
</evidence>
<dbReference type="STRING" id="1279009.ADICEAN_03480"/>
<sequence length="187" mass="20900">MQKKKKFSRESLVTMTELVLPNDTNTLNNLMGGRLMHWMDIVSAIAAQKHSNRIVVTASADSISFGNPIQLGNVVTLRAHVTRAFNSSMEVHIMVSAEDIPSGKKVDTNRAFFTFVAVDQSGRPIDVPEVVPETEEEKELYASALRRRQLRLVLAKRMKPEEATELRSIFYPDEALATAEADTKAKK</sequence>
<gene>
    <name evidence="5" type="ORF">ADICEAN_03480</name>
</gene>
<name>M7N252_9BACT</name>
<keyword evidence="6" id="KW-1185">Reference proteome</keyword>
<reference evidence="5 6" key="1">
    <citation type="journal article" date="2013" name="Genome Announc.">
        <title>Draft Genome Sequence of Cesiribacter andamanensis Strain AMV16T, Isolated from a Soil Sample from a Mud Volcano in the Andaman Islands, India.</title>
        <authorList>
            <person name="Shivaji S."/>
            <person name="Ara S."/>
            <person name="Begum Z."/>
            <person name="Srinivas T.N."/>
            <person name="Singh A."/>
            <person name="Kumar Pinnaka A."/>
        </authorList>
    </citation>
    <scope>NUCLEOTIDE SEQUENCE [LARGE SCALE GENOMIC DNA]</scope>
    <source>
        <strain evidence="5 6">AMV16</strain>
    </source>
</reference>
<proteinExistence type="inferred from homology"/>
<dbReference type="Proteomes" id="UP000011910">
    <property type="component" value="Unassembled WGS sequence"/>
</dbReference>
<dbReference type="GO" id="GO:0052816">
    <property type="term" value="F:long-chain fatty acyl-CoA hydrolase activity"/>
    <property type="evidence" value="ECO:0007669"/>
    <property type="project" value="TreeGrafter"/>
</dbReference>
<dbReference type="EMBL" id="AODQ01000119">
    <property type="protein sequence ID" value="EMR01392.1"/>
    <property type="molecule type" value="Genomic_DNA"/>
</dbReference>
<comment type="similarity">
    <text evidence="1">Belongs to the acyl coenzyme A hydrolase family.</text>
</comment>
<dbReference type="SUPFAM" id="SSF54637">
    <property type="entry name" value="Thioesterase/thiol ester dehydrase-isomerase"/>
    <property type="match status" value="1"/>
</dbReference>
<evidence type="ECO:0000313" key="5">
    <source>
        <dbReference type="EMBL" id="EMR01392.1"/>
    </source>
</evidence>
<dbReference type="InterPro" id="IPR033120">
    <property type="entry name" value="HOTDOG_ACOT"/>
</dbReference>
<comment type="caution">
    <text evidence="5">The sequence shown here is derived from an EMBL/GenBank/DDBJ whole genome shotgun (WGS) entry which is preliminary data.</text>
</comment>
<dbReference type="AlphaFoldDB" id="M7N252"/>
<dbReference type="EC" id="3.1.2.-" evidence="5"/>
<dbReference type="InterPro" id="IPR040170">
    <property type="entry name" value="Cytosol_ACT"/>
</dbReference>
<evidence type="ECO:0000256" key="3">
    <source>
        <dbReference type="PROSITE-ProRule" id="PRU01106"/>
    </source>
</evidence>
<dbReference type="OrthoDB" id="9791628at2"/>
<dbReference type="PANTHER" id="PTHR11049">
    <property type="entry name" value="ACYL COENZYME A THIOESTER HYDROLASE"/>
    <property type="match status" value="1"/>
</dbReference>
<evidence type="ECO:0000259" key="4">
    <source>
        <dbReference type="PROSITE" id="PS51770"/>
    </source>
</evidence>
<dbReference type="Pfam" id="PF03061">
    <property type="entry name" value="4HBT"/>
    <property type="match status" value="1"/>
</dbReference>
<dbReference type="eggNOG" id="COG1607">
    <property type="taxonomic scope" value="Bacteria"/>
</dbReference>
<organism evidence="5 6">
    <name type="scientific">Cesiribacter andamanensis AMV16</name>
    <dbReference type="NCBI Taxonomy" id="1279009"/>
    <lineage>
        <taxon>Bacteria</taxon>
        <taxon>Pseudomonadati</taxon>
        <taxon>Bacteroidota</taxon>
        <taxon>Cytophagia</taxon>
        <taxon>Cytophagales</taxon>
        <taxon>Cesiribacteraceae</taxon>
        <taxon>Cesiribacter</taxon>
    </lineage>
</organism>
<keyword evidence="2 3" id="KW-0378">Hydrolase</keyword>
<dbReference type="RefSeq" id="WP_009196862.1">
    <property type="nucleotide sequence ID" value="NZ_AODQ01000119.1"/>
</dbReference>
<evidence type="ECO:0000256" key="1">
    <source>
        <dbReference type="ARBA" id="ARBA00010458"/>
    </source>
</evidence>
<dbReference type="PATRIC" id="fig|1279009.4.peg.3524"/>
<dbReference type="InterPro" id="IPR006683">
    <property type="entry name" value="Thioestr_dom"/>
</dbReference>
<dbReference type="Gene3D" id="3.10.129.10">
    <property type="entry name" value="Hotdog Thioesterase"/>
    <property type="match status" value="1"/>
</dbReference>
<evidence type="ECO:0000313" key="6">
    <source>
        <dbReference type="Proteomes" id="UP000011910"/>
    </source>
</evidence>
<dbReference type="InterPro" id="IPR029069">
    <property type="entry name" value="HotDog_dom_sf"/>
</dbReference>
<dbReference type="GO" id="GO:0006637">
    <property type="term" value="P:acyl-CoA metabolic process"/>
    <property type="evidence" value="ECO:0007669"/>
    <property type="project" value="TreeGrafter"/>
</dbReference>
<accession>M7N252</accession>
<dbReference type="PROSITE" id="PS51770">
    <property type="entry name" value="HOTDOG_ACOT"/>
    <property type="match status" value="1"/>
</dbReference>
<dbReference type="GO" id="GO:0005737">
    <property type="term" value="C:cytoplasm"/>
    <property type="evidence" value="ECO:0007669"/>
    <property type="project" value="TreeGrafter"/>
</dbReference>
<feature type="domain" description="HotDog ACOT-type" evidence="4">
    <location>
        <begin position="9"/>
        <end position="121"/>
    </location>
</feature>
<dbReference type="CDD" id="cd03442">
    <property type="entry name" value="BFIT_BACH"/>
    <property type="match status" value="1"/>
</dbReference>
<protein>
    <submittedName>
        <fullName evidence="5">Putative acyl-CoA thioester hydrolase</fullName>
        <ecNumber evidence="5">3.1.2.-</ecNumber>
    </submittedName>
</protein>